<dbReference type="Gene3D" id="3.40.630.10">
    <property type="entry name" value="Zn peptidases"/>
    <property type="match status" value="1"/>
</dbReference>
<reference evidence="10 11" key="1">
    <citation type="submission" date="2016-10" db="EMBL/GenBank/DDBJ databases">
        <authorList>
            <person name="de Groot N.N."/>
        </authorList>
    </citation>
    <scope>NUCLEOTIDE SEQUENCE [LARGE SCALE GENOMIC DNA]</scope>
    <source>
        <strain evidence="10 11">DSM 17813</strain>
    </source>
</reference>
<feature type="binding site" evidence="8">
    <location>
        <position position="274"/>
    </location>
    <ligand>
        <name>Mn(2+)</name>
        <dbReference type="ChEBI" id="CHEBI:29035"/>
        <label>2</label>
    </ligand>
</feature>
<dbReference type="PANTHER" id="PTHR11963">
    <property type="entry name" value="LEUCINE AMINOPEPTIDASE-RELATED"/>
    <property type="match status" value="1"/>
</dbReference>
<dbReference type="InterPro" id="IPR011356">
    <property type="entry name" value="Leucine_aapep/pepB"/>
</dbReference>
<dbReference type="RefSeq" id="WP_052446389.1">
    <property type="nucleotide sequence ID" value="NZ_FNGU01000006.1"/>
</dbReference>
<keyword evidence="8" id="KW-0479">Metal-binding</keyword>
<keyword evidence="4 8" id="KW-0031">Aminopeptidase</keyword>
<evidence type="ECO:0000256" key="4">
    <source>
        <dbReference type="ARBA" id="ARBA00022438"/>
    </source>
</evidence>
<dbReference type="Pfam" id="PF02789">
    <property type="entry name" value="Peptidase_M17_N"/>
    <property type="match status" value="1"/>
</dbReference>
<dbReference type="InterPro" id="IPR008283">
    <property type="entry name" value="Peptidase_M17_N"/>
</dbReference>
<evidence type="ECO:0000256" key="2">
    <source>
        <dbReference type="ARBA" id="ARBA00000967"/>
    </source>
</evidence>
<dbReference type="Pfam" id="PF00883">
    <property type="entry name" value="Peptidase_M17"/>
    <property type="match status" value="1"/>
</dbReference>
<evidence type="ECO:0000256" key="5">
    <source>
        <dbReference type="ARBA" id="ARBA00022670"/>
    </source>
</evidence>
<dbReference type="InterPro" id="IPR000819">
    <property type="entry name" value="Peptidase_M17_C"/>
</dbReference>
<accession>A0A1G9T871</accession>
<comment type="catalytic activity">
    <reaction evidence="2 8">
        <text>Release of an N-terminal amino acid, preferentially leucine, but not glutamic or aspartic acids.</text>
        <dbReference type="EC" id="3.4.11.10"/>
    </reaction>
</comment>
<dbReference type="GO" id="GO:0070006">
    <property type="term" value="F:metalloaminopeptidase activity"/>
    <property type="evidence" value="ECO:0007669"/>
    <property type="project" value="InterPro"/>
</dbReference>
<keyword evidence="8" id="KW-0963">Cytoplasm</keyword>
<comment type="similarity">
    <text evidence="3 8">Belongs to the peptidase M17 family.</text>
</comment>
<dbReference type="SUPFAM" id="SSF52949">
    <property type="entry name" value="Macro domain-like"/>
    <property type="match status" value="1"/>
</dbReference>
<keyword evidence="5 8" id="KW-0645">Protease</keyword>
<dbReference type="SUPFAM" id="SSF53187">
    <property type="entry name" value="Zn-dependent exopeptidases"/>
    <property type="match status" value="1"/>
</dbReference>
<feature type="binding site" evidence="8">
    <location>
        <position position="292"/>
    </location>
    <ligand>
        <name>Mn(2+)</name>
        <dbReference type="ChEBI" id="CHEBI:29035"/>
        <label>2</label>
    </ligand>
</feature>
<dbReference type="AlphaFoldDB" id="A0A1G9T871"/>
<dbReference type="PROSITE" id="PS00631">
    <property type="entry name" value="CYTOSOL_AP"/>
    <property type="match status" value="1"/>
</dbReference>
<evidence type="ECO:0000256" key="3">
    <source>
        <dbReference type="ARBA" id="ARBA00009528"/>
    </source>
</evidence>
<protein>
    <recommendedName>
        <fullName evidence="8">Probable cytosol aminopeptidase</fullName>
        <ecNumber evidence="8">3.4.11.1</ecNumber>
    </recommendedName>
    <alternativeName>
        <fullName evidence="8">Leucine aminopeptidase</fullName>
        <shortName evidence="8">LAP</shortName>
        <ecNumber evidence="8">3.4.11.10</ecNumber>
    </alternativeName>
    <alternativeName>
        <fullName evidence="8">Leucyl aminopeptidase</fullName>
    </alternativeName>
</protein>
<comment type="subcellular location">
    <subcellularLocation>
        <location evidence="8">Cytoplasm</location>
    </subcellularLocation>
</comment>
<comment type="cofactor">
    <cofactor evidence="8">
        <name>Mn(2+)</name>
        <dbReference type="ChEBI" id="CHEBI:29035"/>
    </cofactor>
    <text evidence="8">Binds 2 manganese ions per subunit.</text>
</comment>
<dbReference type="InterPro" id="IPR043472">
    <property type="entry name" value="Macro_dom-like"/>
</dbReference>
<feature type="binding site" evidence="8">
    <location>
        <position position="269"/>
    </location>
    <ligand>
        <name>Mn(2+)</name>
        <dbReference type="ChEBI" id="CHEBI:29035"/>
        <label>2</label>
    </ligand>
</feature>
<proteinExistence type="inferred from homology"/>
<evidence type="ECO:0000256" key="8">
    <source>
        <dbReference type="HAMAP-Rule" id="MF_00181"/>
    </source>
</evidence>
<dbReference type="NCBIfam" id="NF002073">
    <property type="entry name" value="PRK00913.1-2"/>
    <property type="match status" value="1"/>
</dbReference>
<dbReference type="HAMAP" id="MF_00181">
    <property type="entry name" value="Cytosol_peptidase_M17"/>
    <property type="match status" value="1"/>
</dbReference>
<dbReference type="InterPro" id="IPR023042">
    <property type="entry name" value="Peptidase_M17_leu_NH2_pept"/>
</dbReference>
<dbReference type="NCBIfam" id="NF002074">
    <property type="entry name" value="PRK00913.1-4"/>
    <property type="match status" value="1"/>
</dbReference>
<comment type="function">
    <text evidence="8">Presumably involved in the processing and regular turnover of intracellular proteins. Catalyzes the removal of unsubstituted N-terminal amino acids from various peptides.</text>
</comment>
<feature type="binding site" evidence="8">
    <location>
        <position position="274"/>
    </location>
    <ligand>
        <name>Mn(2+)</name>
        <dbReference type="ChEBI" id="CHEBI:29035"/>
        <label>1</label>
    </ligand>
</feature>
<dbReference type="NCBIfam" id="NF002083">
    <property type="entry name" value="PRK00913.3-5"/>
    <property type="match status" value="1"/>
</dbReference>
<dbReference type="NCBIfam" id="NF002077">
    <property type="entry name" value="PRK00913.2-4"/>
    <property type="match status" value="1"/>
</dbReference>
<keyword evidence="7 8" id="KW-0464">Manganese</keyword>
<dbReference type="PRINTS" id="PR00481">
    <property type="entry name" value="LAMNOPPTDASE"/>
</dbReference>
<dbReference type="GO" id="GO:0005737">
    <property type="term" value="C:cytoplasm"/>
    <property type="evidence" value="ECO:0007669"/>
    <property type="project" value="UniProtKB-SubCell"/>
</dbReference>
<dbReference type="GO" id="GO:0030145">
    <property type="term" value="F:manganese ion binding"/>
    <property type="evidence" value="ECO:0007669"/>
    <property type="project" value="UniProtKB-UniRule"/>
</dbReference>
<dbReference type="GO" id="GO:0006508">
    <property type="term" value="P:proteolysis"/>
    <property type="evidence" value="ECO:0007669"/>
    <property type="project" value="UniProtKB-KW"/>
</dbReference>
<dbReference type="Gene3D" id="3.40.220.10">
    <property type="entry name" value="Leucine Aminopeptidase, subunit E, domain 1"/>
    <property type="match status" value="1"/>
</dbReference>
<organism evidence="10 11">
    <name type="scientific">Geoalkalibacter ferrihydriticus</name>
    <dbReference type="NCBI Taxonomy" id="392333"/>
    <lineage>
        <taxon>Bacteria</taxon>
        <taxon>Pseudomonadati</taxon>
        <taxon>Thermodesulfobacteriota</taxon>
        <taxon>Desulfuromonadia</taxon>
        <taxon>Desulfuromonadales</taxon>
        <taxon>Geoalkalibacteraceae</taxon>
        <taxon>Geoalkalibacter</taxon>
    </lineage>
</organism>
<feature type="binding site" evidence="8">
    <location>
        <position position="353"/>
    </location>
    <ligand>
        <name>Mn(2+)</name>
        <dbReference type="ChEBI" id="CHEBI:29035"/>
        <label>2</label>
    </ligand>
</feature>
<evidence type="ECO:0000256" key="6">
    <source>
        <dbReference type="ARBA" id="ARBA00022801"/>
    </source>
</evidence>
<evidence type="ECO:0000256" key="7">
    <source>
        <dbReference type="ARBA" id="ARBA00023211"/>
    </source>
</evidence>
<evidence type="ECO:0000259" key="9">
    <source>
        <dbReference type="PROSITE" id="PS00631"/>
    </source>
</evidence>
<dbReference type="EMBL" id="FNGU01000006">
    <property type="protein sequence ID" value="SDM43848.1"/>
    <property type="molecule type" value="Genomic_DNA"/>
</dbReference>
<feature type="active site" evidence="8">
    <location>
        <position position="281"/>
    </location>
</feature>
<feature type="domain" description="Cytosol aminopeptidase" evidence="9">
    <location>
        <begin position="349"/>
        <end position="356"/>
    </location>
</feature>
<dbReference type="PANTHER" id="PTHR11963:SF23">
    <property type="entry name" value="CYTOSOL AMINOPEPTIDASE"/>
    <property type="match status" value="1"/>
</dbReference>
<evidence type="ECO:0000313" key="11">
    <source>
        <dbReference type="Proteomes" id="UP000182146"/>
    </source>
</evidence>
<dbReference type="EC" id="3.4.11.1" evidence="8"/>
<feature type="binding site" evidence="8">
    <location>
        <position position="351"/>
    </location>
    <ligand>
        <name>Mn(2+)</name>
        <dbReference type="ChEBI" id="CHEBI:29035"/>
        <label>1</label>
    </ligand>
</feature>
<evidence type="ECO:0000313" key="10">
    <source>
        <dbReference type="EMBL" id="SDM43848.1"/>
    </source>
</evidence>
<name>A0A1G9T871_9BACT</name>
<sequence>MMEFKVKKADLLKRKAAVLVVGVFEDKLKGGFLKKLDEALGGLLQQAIRAGEFRGEFKETLLMSTAGRLPAQRVLAVGLGRATDCDLDRLRKAAAVAAELLQRRRITELATNLVQVGVKGAGHSDVAQAVTEGFLLGAYRFDRYRTEQRDKLPPALAEVCYLVDESAVVSAVEAGVAVARAVGTGVYLARDLVNEPGNVKSPRYLAEQAQAVAREQGFVCTLIEREELEKQGFGALLGVARGSVREPCLIVLEYQGGKKEEKPVALVGKGVVFDAGGISLKPAEKMDEMKMDMAGAAAVIGTFRAAAQARLPVNLVGVIPAVENLPSGTAMRPGDILTSLSGRTIEVLNTDAEGRLILADALTYVKRFEPRVVVDLATLTGACIIALGHHAAAVLGSDEELITRLLAAGRDSGEKLWQLPLWDEYAAQIKSEIADVKNLGGRPAGTITAAAFLHKFADGLNWAHLDIAGTAWEEKGEPWVAKGASGFGVRLLMRFLQKESEG</sequence>
<evidence type="ECO:0000256" key="1">
    <source>
        <dbReference type="ARBA" id="ARBA00000135"/>
    </source>
</evidence>
<dbReference type="NCBIfam" id="NF002075">
    <property type="entry name" value="PRK00913.2-2"/>
    <property type="match status" value="1"/>
</dbReference>
<dbReference type="EC" id="3.4.11.10" evidence="8"/>
<feature type="binding site" evidence="8">
    <location>
        <position position="353"/>
    </location>
    <ligand>
        <name>Mn(2+)</name>
        <dbReference type="ChEBI" id="CHEBI:29035"/>
        <label>1</label>
    </ligand>
</feature>
<dbReference type="STRING" id="392333.SAMN05660860_02517"/>
<dbReference type="CDD" id="cd00433">
    <property type="entry name" value="Peptidase_M17"/>
    <property type="match status" value="1"/>
</dbReference>
<dbReference type="Proteomes" id="UP000182146">
    <property type="component" value="Unassembled WGS sequence"/>
</dbReference>
<keyword evidence="6 8" id="KW-0378">Hydrolase</keyword>
<comment type="catalytic activity">
    <reaction evidence="1 8">
        <text>Release of an N-terminal amino acid, Xaa-|-Yaa-, in which Xaa is preferably Leu, but may be other amino acids including Pro although not Arg or Lys, and Yaa may be Pro. Amino acid amides and methyl esters are also readily hydrolyzed, but rates on arylamides are exceedingly low.</text>
        <dbReference type="EC" id="3.4.11.1"/>
    </reaction>
</comment>
<feature type="active site" evidence="8">
    <location>
        <position position="355"/>
    </location>
</feature>
<gene>
    <name evidence="8" type="primary">pepA</name>
    <name evidence="10" type="ORF">SAMN05660860_02517</name>
</gene>